<dbReference type="PANTHER" id="PTHR10566:SF117">
    <property type="entry name" value="UNUSUAL PROTEIN KINASE-RELATED"/>
    <property type="match status" value="1"/>
</dbReference>
<organism evidence="4 5">
    <name type="scientific">Micractinium conductrix</name>
    <dbReference type="NCBI Taxonomy" id="554055"/>
    <lineage>
        <taxon>Eukaryota</taxon>
        <taxon>Viridiplantae</taxon>
        <taxon>Chlorophyta</taxon>
        <taxon>core chlorophytes</taxon>
        <taxon>Trebouxiophyceae</taxon>
        <taxon>Chlorellales</taxon>
        <taxon>Chlorellaceae</taxon>
        <taxon>Chlorella clade</taxon>
        <taxon>Micractinium</taxon>
    </lineage>
</organism>
<keyword evidence="4" id="KW-0808">Transferase</keyword>
<name>A0A2P6VJS4_9CHLO</name>
<dbReference type="AlphaFoldDB" id="A0A2P6VJS4"/>
<keyword evidence="4" id="KW-0418">Kinase</keyword>
<dbReference type="GO" id="GO:0005524">
    <property type="term" value="F:ATP binding"/>
    <property type="evidence" value="ECO:0007669"/>
    <property type="project" value="InterPro"/>
</dbReference>
<feature type="region of interest" description="Disordered" evidence="2">
    <location>
        <begin position="1"/>
        <end position="67"/>
    </location>
</feature>
<feature type="compositionally biased region" description="Low complexity" evidence="2">
    <location>
        <begin position="34"/>
        <end position="53"/>
    </location>
</feature>
<dbReference type="OrthoDB" id="427480at2759"/>
<sequence>MRSSAQASAGPSSAAAQQRSAAMQRVAGGRPQWATPRRSAAAGASAPPARGSTRAQAASPGSVRNMSNQMRDMRSQMEEDEQLRVLMNSLRGSNLSDADFADAGVQMRLVDVSGASDGDSLPLMYDPDTIADYWERRPVSVFTRIIQLLSISSGFLSSFAVDYFKGDLSKNEVKRAIELRNIMTSLGPAYIKIGQALSIRPDLLSPAAMNELQALCDKVPSYDSAVAMELLSTELERPWQEVYSELTPEPIAAASLGQVYKGRLRDSGDVVAVKVQRPGVLETVTVDLFIIRRLGLFMRRFPQLSQRADIVALLDEWAARFFEELDYVREGQNATKFAALIADDLPQVVVPTTYSDFTTRRVLTTQWLDGEKLSQSQADDVGKLVQVGVICYLKQLLDLGFFHADPHPGNLIRTPDGRLAVLDFGLMTTIDDNIKYGMIEAISHLIHRDYEAIVEDFVTLDFIPPGTDLKPILPVLAKVFDQALAGGGAKGINFQDLAADLAQITFDYPFRIPPYFALIIRAIGVLEGIALVGSPDFAIVDEAFPYIAKRLMTDDSPRLRAALRYMVYGRDTVFDADRLIDLLDAFETFTEHSRSARGDLDLDQDPIQQAAAQRLASSQAAAALGRTSTFPDDSSGQASTSGRQLPTGFPSLPGFPTGFPTLPGLPGGGAGAGALAAAFGLGGGGGGGGTSLVPTSSLGLAGASVDFEDSHTREALRFVLSPEGAVFREFLLDELVKSIDALSRDQLRVLLGALGLQNASLPVLIPGANRLFLQLAPPLSSDDRRVVDNVAKLANFLTGGTARSAMGGSGGSSARAFAELAPLLPEVATSVVPELSRRLASRITARLLRELFV</sequence>
<feature type="compositionally biased region" description="Low complexity" evidence="2">
    <location>
        <begin position="1"/>
        <end position="27"/>
    </location>
</feature>
<dbReference type="InterPro" id="IPR011009">
    <property type="entry name" value="Kinase-like_dom_sf"/>
</dbReference>
<comment type="caution">
    <text evidence="4">The sequence shown here is derived from an EMBL/GenBank/DDBJ whole genome shotgun (WGS) entry which is preliminary data.</text>
</comment>
<comment type="similarity">
    <text evidence="1">Belongs to the protein kinase superfamily. ADCK protein kinase family.</text>
</comment>
<dbReference type="InterPro" id="IPR000719">
    <property type="entry name" value="Prot_kinase_dom"/>
</dbReference>
<dbReference type="CDD" id="cd05121">
    <property type="entry name" value="ABC1_ADCK3-like"/>
    <property type="match status" value="1"/>
</dbReference>
<evidence type="ECO:0000313" key="4">
    <source>
        <dbReference type="EMBL" id="PSC74356.1"/>
    </source>
</evidence>
<dbReference type="PANTHER" id="PTHR10566">
    <property type="entry name" value="CHAPERONE-ACTIVITY OF BC1 COMPLEX CABC1 -RELATED"/>
    <property type="match status" value="1"/>
</dbReference>
<dbReference type="InterPro" id="IPR004147">
    <property type="entry name" value="ABC1_dom"/>
</dbReference>
<feature type="compositionally biased region" description="Polar residues" evidence="2">
    <location>
        <begin position="626"/>
        <end position="644"/>
    </location>
</feature>
<gene>
    <name evidence="4" type="ORF">C2E20_2739</name>
</gene>
<feature type="domain" description="Protein kinase" evidence="3">
    <location>
        <begin position="245"/>
        <end position="574"/>
    </location>
</feature>
<dbReference type="STRING" id="554055.A0A2P6VJS4"/>
<protein>
    <submittedName>
        <fullName evidence="4">AarF domain-containing kinase chloroplastic</fullName>
    </submittedName>
</protein>
<evidence type="ECO:0000256" key="1">
    <source>
        <dbReference type="ARBA" id="ARBA00009670"/>
    </source>
</evidence>
<dbReference type="InterPro" id="IPR050154">
    <property type="entry name" value="UbiB_kinase"/>
</dbReference>
<evidence type="ECO:0000256" key="2">
    <source>
        <dbReference type="SAM" id="MobiDB-lite"/>
    </source>
</evidence>
<dbReference type="GO" id="GO:0009507">
    <property type="term" value="C:chloroplast"/>
    <property type="evidence" value="ECO:0007669"/>
    <property type="project" value="TreeGrafter"/>
</dbReference>
<evidence type="ECO:0000313" key="5">
    <source>
        <dbReference type="Proteomes" id="UP000239649"/>
    </source>
</evidence>
<accession>A0A2P6VJS4</accession>
<feature type="region of interest" description="Disordered" evidence="2">
    <location>
        <begin position="626"/>
        <end position="649"/>
    </location>
</feature>
<dbReference type="SUPFAM" id="SSF56112">
    <property type="entry name" value="Protein kinase-like (PK-like)"/>
    <property type="match status" value="1"/>
</dbReference>
<dbReference type="Proteomes" id="UP000239649">
    <property type="component" value="Unassembled WGS sequence"/>
</dbReference>
<reference evidence="4 5" key="1">
    <citation type="journal article" date="2018" name="Plant J.">
        <title>Genome sequences of Chlorella sorokiniana UTEX 1602 and Micractinium conductrix SAG 241.80: implications to maltose excretion by a green alga.</title>
        <authorList>
            <person name="Arriola M.B."/>
            <person name="Velmurugan N."/>
            <person name="Zhang Y."/>
            <person name="Plunkett M.H."/>
            <person name="Hondzo H."/>
            <person name="Barney B.M."/>
        </authorList>
    </citation>
    <scope>NUCLEOTIDE SEQUENCE [LARGE SCALE GENOMIC DNA]</scope>
    <source>
        <strain evidence="4 5">SAG 241.80</strain>
    </source>
</reference>
<dbReference type="EMBL" id="LHPF02000005">
    <property type="protein sequence ID" value="PSC74356.1"/>
    <property type="molecule type" value="Genomic_DNA"/>
</dbReference>
<proteinExistence type="inferred from homology"/>
<dbReference type="PROSITE" id="PS50011">
    <property type="entry name" value="PROTEIN_KINASE_DOM"/>
    <property type="match status" value="1"/>
</dbReference>
<dbReference type="GO" id="GO:0004672">
    <property type="term" value="F:protein kinase activity"/>
    <property type="evidence" value="ECO:0007669"/>
    <property type="project" value="InterPro"/>
</dbReference>
<dbReference type="Gene3D" id="1.10.510.10">
    <property type="entry name" value="Transferase(Phosphotransferase) domain 1"/>
    <property type="match status" value="1"/>
</dbReference>
<keyword evidence="5" id="KW-1185">Reference proteome</keyword>
<evidence type="ECO:0000259" key="3">
    <source>
        <dbReference type="PROSITE" id="PS50011"/>
    </source>
</evidence>
<dbReference type="Pfam" id="PF03109">
    <property type="entry name" value="ABC1"/>
    <property type="match status" value="1"/>
</dbReference>